<reference evidence="12 13" key="1">
    <citation type="submission" date="2017-10" db="EMBL/GenBank/DDBJ databases">
        <title>A novel species of cold-tolerant Malassezia isolated from bats.</title>
        <authorList>
            <person name="Lorch J.M."/>
            <person name="Palmer J.M."/>
            <person name="Vanderwolf K.J."/>
            <person name="Schmidt K.Z."/>
            <person name="Verant M.L."/>
            <person name="Weller T.J."/>
            <person name="Blehert D.S."/>
        </authorList>
    </citation>
    <scope>NUCLEOTIDE SEQUENCE [LARGE SCALE GENOMIC DNA]</scope>
    <source>
        <strain evidence="12 13">NWHC:44797-103</strain>
    </source>
</reference>
<gene>
    <name evidence="12" type="ORF">MVES_000943</name>
</gene>
<dbReference type="PANTHER" id="PTHR12966">
    <property type="entry name" value="NADH DEHYDROGENASE UBIQUINONE 1 ALPHA SUBCOMPLEX SUBUNIT 13"/>
    <property type="match status" value="1"/>
</dbReference>
<organism evidence="12 13">
    <name type="scientific">Malassezia vespertilionis</name>
    <dbReference type="NCBI Taxonomy" id="2020962"/>
    <lineage>
        <taxon>Eukaryota</taxon>
        <taxon>Fungi</taxon>
        <taxon>Dikarya</taxon>
        <taxon>Basidiomycota</taxon>
        <taxon>Ustilaginomycotina</taxon>
        <taxon>Malasseziomycetes</taxon>
        <taxon>Malasseziales</taxon>
        <taxon>Malasseziaceae</taxon>
        <taxon>Malassezia</taxon>
    </lineage>
</organism>
<keyword evidence="10 11" id="KW-0472">Membrane</keyword>
<evidence type="ECO:0000313" key="12">
    <source>
        <dbReference type="EMBL" id="PKI84686.1"/>
    </source>
</evidence>
<keyword evidence="9 11" id="KW-0496">Mitochondrion</keyword>
<protein>
    <recommendedName>
        <fullName evidence="11">NADH dehydrogenase [ubiquinone] 1 alpha subcomplex subunit 13</fullName>
    </recommendedName>
</protein>
<evidence type="ECO:0000256" key="6">
    <source>
        <dbReference type="ARBA" id="ARBA00022792"/>
    </source>
</evidence>
<dbReference type="OrthoDB" id="3308at2759"/>
<evidence type="ECO:0000256" key="3">
    <source>
        <dbReference type="ARBA" id="ARBA00022448"/>
    </source>
</evidence>
<evidence type="ECO:0000313" key="13">
    <source>
        <dbReference type="Proteomes" id="UP000232875"/>
    </source>
</evidence>
<evidence type="ECO:0000256" key="4">
    <source>
        <dbReference type="ARBA" id="ARBA00022660"/>
    </source>
</evidence>
<evidence type="ECO:0000256" key="10">
    <source>
        <dbReference type="ARBA" id="ARBA00023136"/>
    </source>
</evidence>
<dbReference type="InterPro" id="IPR009346">
    <property type="entry name" value="GRIM-19"/>
</dbReference>
<dbReference type="STRING" id="2020962.A0A2N1JDS7"/>
<evidence type="ECO:0000256" key="5">
    <source>
        <dbReference type="ARBA" id="ARBA00022692"/>
    </source>
</evidence>
<comment type="function">
    <text evidence="11">Complex I functions in the transfer of electrons from NADH to the respiratory chain. Accessory subunit of the mitochondrial membrane respiratory chain NADH dehydrogenase (Complex I), that is believed not to be involved in catalysis.</text>
</comment>
<evidence type="ECO:0000256" key="9">
    <source>
        <dbReference type="ARBA" id="ARBA00023128"/>
    </source>
</evidence>
<comment type="subcellular location">
    <subcellularLocation>
        <location evidence="1 11">Mitochondrion inner membrane</location>
        <topology evidence="1 11">Single-pass membrane protein</topology>
        <orientation evidence="1 11">Matrix side</orientation>
    </subcellularLocation>
</comment>
<feature type="transmembrane region" description="Helical" evidence="11">
    <location>
        <begin position="6"/>
        <end position="26"/>
    </location>
</feature>
<evidence type="ECO:0000256" key="2">
    <source>
        <dbReference type="ARBA" id="ARBA00007312"/>
    </source>
</evidence>
<keyword evidence="6 11" id="KW-0999">Mitochondrion inner membrane</keyword>
<dbReference type="EMBL" id="KZ454988">
    <property type="protein sequence ID" value="PKI84686.1"/>
    <property type="molecule type" value="Genomic_DNA"/>
</dbReference>
<dbReference type="PANTHER" id="PTHR12966:SF0">
    <property type="entry name" value="NADH DEHYDROGENASE [UBIQUINONE] 1 ALPHA SUBCOMPLEX SUBUNIT 13"/>
    <property type="match status" value="1"/>
</dbReference>
<evidence type="ECO:0000256" key="7">
    <source>
        <dbReference type="ARBA" id="ARBA00022982"/>
    </source>
</evidence>
<evidence type="ECO:0000256" key="11">
    <source>
        <dbReference type="RuleBase" id="RU368034"/>
    </source>
</evidence>
<keyword evidence="7 11" id="KW-0249">Electron transport</keyword>
<keyword evidence="13" id="KW-1185">Reference proteome</keyword>
<dbReference type="Proteomes" id="UP000232875">
    <property type="component" value="Unassembled WGS sequence"/>
</dbReference>
<keyword evidence="8 11" id="KW-1133">Transmembrane helix</keyword>
<name>A0A2N1JDS7_9BASI</name>
<dbReference type="GO" id="GO:0005743">
    <property type="term" value="C:mitochondrial inner membrane"/>
    <property type="evidence" value="ECO:0007669"/>
    <property type="project" value="UniProtKB-SubCell"/>
</dbReference>
<sequence>MSEGVSYKHGVTLIAGIIGITAFGFYRMGQGQIEKRELARERAWSRIYLTPFLLAEADRDSFRREHAANLREEQVMKGVPGWEADKRVYNTKRYTPSNYVVM</sequence>
<evidence type="ECO:0000256" key="8">
    <source>
        <dbReference type="ARBA" id="ARBA00022989"/>
    </source>
</evidence>
<keyword evidence="3 11" id="KW-0813">Transport</keyword>
<proteinExistence type="inferred from homology"/>
<comment type="similarity">
    <text evidence="2 11">Belongs to the complex I NDUFA13 subunit family.</text>
</comment>
<evidence type="ECO:0000256" key="1">
    <source>
        <dbReference type="ARBA" id="ARBA00004298"/>
    </source>
</evidence>
<dbReference type="Pfam" id="PF06212">
    <property type="entry name" value="GRIM-19"/>
    <property type="match status" value="1"/>
</dbReference>
<keyword evidence="4 11" id="KW-0679">Respiratory chain</keyword>
<dbReference type="GO" id="GO:0045271">
    <property type="term" value="C:respiratory chain complex I"/>
    <property type="evidence" value="ECO:0007669"/>
    <property type="project" value="UniProtKB-UniRule"/>
</dbReference>
<accession>A0A2N1JDS7</accession>
<dbReference type="AlphaFoldDB" id="A0A2N1JDS7"/>
<keyword evidence="5 11" id="KW-0812">Transmembrane</keyword>